<name>W4FWG0_APHAT</name>
<dbReference type="AlphaFoldDB" id="W4FWG0"/>
<dbReference type="RefSeq" id="XP_009839216.1">
    <property type="nucleotide sequence ID" value="XM_009840914.1"/>
</dbReference>
<sequence>MLANHATVIDIVNALMTKLRFTLSSARLRRVAPIDVLRLNMVEDHEVAVLLVTLEDLNSITLALQGEECSLLDVRAREQKAKF</sequence>
<protein>
    <submittedName>
        <fullName evidence="1">Uncharacterized protein</fullName>
    </submittedName>
</protein>
<dbReference type="EMBL" id="KI913161">
    <property type="protein sequence ID" value="ETV71276.1"/>
    <property type="molecule type" value="Genomic_DNA"/>
</dbReference>
<reference evidence="1" key="1">
    <citation type="submission" date="2013-12" db="EMBL/GenBank/DDBJ databases">
        <title>The Genome Sequence of Aphanomyces astaci APO3.</title>
        <authorList>
            <consortium name="The Broad Institute Genomics Platform"/>
            <person name="Russ C."/>
            <person name="Tyler B."/>
            <person name="van West P."/>
            <person name="Dieguez-Uribeondo J."/>
            <person name="Young S.K."/>
            <person name="Zeng Q."/>
            <person name="Gargeya S."/>
            <person name="Fitzgerald M."/>
            <person name="Abouelleil A."/>
            <person name="Alvarado L."/>
            <person name="Chapman S.B."/>
            <person name="Gainer-Dewar J."/>
            <person name="Goldberg J."/>
            <person name="Griggs A."/>
            <person name="Gujja S."/>
            <person name="Hansen M."/>
            <person name="Howarth C."/>
            <person name="Imamovic A."/>
            <person name="Ireland A."/>
            <person name="Larimer J."/>
            <person name="McCowan C."/>
            <person name="Murphy C."/>
            <person name="Pearson M."/>
            <person name="Poon T.W."/>
            <person name="Priest M."/>
            <person name="Roberts A."/>
            <person name="Saif S."/>
            <person name="Shea T."/>
            <person name="Sykes S."/>
            <person name="Wortman J."/>
            <person name="Nusbaum C."/>
            <person name="Birren B."/>
        </authorList>
    </citation>
    <scope>NUCLEOTIDE SEQUENCE [LARGE SCALE GENOMIC DNA]</scope>
    <source>
        <strain evidence="1">APO3</strain>
    </source>
</reference>
<accession>W4FWG0</accession>
<proteinExistence type="predicted"/>
<evidence type="ECO:0000313" key="1">
    <source>
        <dbReference type="EMBL" id="ETV71276.1"/>
    </source>
</evidence>
<organism evidence="1">
    <name type="scientific">Aphanomyces astaci</name>
    <name type="common">Crayfish plague agent</name>
    <dbReference type="NCBI Taxonomy" id="112090"/>
    <lineage>
        <taxon>Eukaryota</taxon>
        <taxon>Sar</taxon>
        <taxon>Stramenopiles</taxon>
        <taxon>Oomycota</taxon>
        <taxon>Saprolegniomycetes</taxon>
        <taxon>Saprolegniales</taxon>
        <taxon>Verrucalvaceae</taxon>
        <taxon>Aphanomyces</taxon>
    </lineage>
</organism>
<gene>
    <name evidence="1" type="ORF">H257_13414</name>
</gene>
<dbReference type="VEuPathDB" id="FungiDB:H257_13414"/>
<dbReference type="GeneID" id="20815410"/>